<dbReference type="OrthoDB" id="1910608at2"/>
<dbReference type="Pfam" id="PF07875">
    <property type="entry name" value="Coat_F"/>
    <property type="match status" value="1"/>
</dbReference>
<dbReference type="Proteomes" id="UP000295325">
    <property type="component" value="Unassembled WGS sequence"/>
</dbReference>
<dbReference type="Gene3D" id="1.20.1260.10">
    <property type="match status" value="1"/>
</dbReference>
<evidence type="ECO:0000256" key="2">
    <source>
        <dbReference type="ARBA" id="ARBA00024325"/>
    </source>
</evidence>
<accession>A0A4R7KSH5</accession>
<gene>
    <name evidence="4" type="ORF">EDD71_10329</name>
</gene>
<proteinExistence type="inferred from homology"/>
<name>A0A4R7KSH5_9CLOT</name>
<evidence type="ECO:0000256" key="1">
    <source>
        <dbReference type="ARBA" id="ARBA00022969"/>
    </source>
</evidence>
<dbReference type="InterPro" id="IPR012851">
    <property type="entry name" value="Spore_coat_CotF-like"/>
</dbReference>
<dbReference type="AlphaFoldDB" id="A0A4R7KSH5"/>
<comment type="caution">
    <text evidence="4">The sequence shown here is derived from an EMBL/GenBank/DDBJ whole genome shotgun (WGS) entry which is preliminary data.</text>
</comment>
<dbReference type="InterPro" id="IPR012347">
    <property type="entry name" value="Ferritin-like"/>
</dbReference>
<evidence type="ECO:0000313" key="5">
    <source>
        <dbReference type="Proteomes" id="UP000295325"/>
    </source>
</evidence>
<comment type="subcellular location">
    <subcellularLocation>
        <location evidence="2">Spore coat</location>
    </subcellularLocation>
</comment>
<dbReference type="PANTHER" id="PTHR39183">
    <property type="entry name" value="SPORE COAT PROTEIN F-LIKE PROTEIN YHCQ"/>
    <property type="match status" value="1"/>
</dbReference>
<evidence type="ECO:0000313" key="4">
    <source>
        <dbReference type="EMBL" id="TDT62756.1"/>
    </source>
</evidence>
<reference evidence="4 5" key="1">
    <citation type="submission" date="2019-03" db="EMBL/GenBank/DDBJ databases">
        <title>Genomic Encyclopedia of Type Strains, Phase IV (KMG-IV): sequencing the most valuable type-strain genomes for metagenomic binning, comparative biology and taxonomic classification.</title>
        <authorList>
            <person name="Goeker M."/>
        </authorList>
    </citation>
    <scope>NUCLEOTIDE SEQUENCE [LARGE SCALE GENOMIC DNA]</scope>
    <source>
        <strain evidence="4 5">DSM 24455</strain>
    </source>
</reference>
<dbReference type="EMBL" id="SOAZ01000003">
    <property type="protein sequence ID" value="TDT62756.1"/>
    <property type="molecule type" value="Genomic_DNA"/>
</dbReference>
<evidence type="ECO:0000256" key="3">
    <source>
        <dbReference type="ARBA" id="ARBA00024344"/>
    </source>
</evidence>
<evidence type="ECO:0008006" key="6">
    <source>
        <dbReference type="Google" id="ProtNLM"/>
    </source>
</evidence>
<dbReference type="PANTHER" id="PTHR39183:SF1">
    <property type="entry name" value="SPORE COAT PROTEIN F-LIKE PROTEIN YHCQ"/>
    <property type="match status" value="1"/>
</dbReference>
<comment type="similarity">
    <text evidence="3">Belongs to the CotF family.</text>
</comment>
<organism evidence="4 5">
    <name type="scientific">Fonticella tunisiensis</name>
    <dbReference type="NCBI Taxonomy" id="1096341"/>
    <lineage>
        <taxon>Bacteria</taxon>
        <taxon>Bacillati</taxon>
        <taxon>Bacillota</taxon>
        <taxon>Clostridia</taxon>
        <taxon>Eubacteriales</taxon>
        <taxon>Clostridiaceae</taxon>
        <taxon>Fonticella</taxon>
    </lineage>
</organism>
<dbReference type="GO" id="GO:0030435">
    <property type="term" value="P:sporulation resulting in formation of a cellular spore"/>
    <property type="evidence" value="ECO:0007669"/>
    <property type="project" value="UniProtKB-KW"/>
</dbReference>
<keyword evidence="5" id="KW-1185">Reference proteome</keyword>
<sequence length="95" mass="10807">MSFLETLLGTDNKLASRDIAQDMTKDSKFAVTSLAAATAEAVNPELREMLKHQLNKAINEHFELSDMLINKGWYPAYDEPMEQLRKDYAKSQNLT</sequence>
<protein>
    <recommendedName>
        <fullName evidence="6">Coat F domain-containing protein</fullName>
    </recommendedName>
</protein>
<dbReference type="RefSeq" id="WP_133627160.1">
    <property type="nucleotide sequence ID" value="NZ_SOAZ01000003.1"/>
</dbReference>
<keyword evidence="1" id="KW-0749">Sporulation</keyword>